<feature type="transmembrane region" description="Helical" evidence="1">
    <location>
        <begin position="92"/>
        <end position="113"/>
    </location>
</feature>
<evidence type="ECO:0008006" key="4">
    <source>
        <dbReference type="Google" id="ProtNLM"/>
    </source>
</evidence>
<keyword evidence="1" id="KW-1133">Transmembrane helix</keyword>
<dbReference type="EMBL" id="BMOM01000011">
    <property type="protein sequence ID" value="GGM08884.1"/>
    <property type="molecule type" value="Genomic_DNA"/>
</dbReference>
<evidence type="ECO:0000256" key="1">
    <source>
        <dbReference type="SAM" id="Phobius"/>
    </source>
</evidence>
<comment type="caution">
    <text evidence="2">The sequence shown here is derived from an EMBL/GenBank/DDBJ whole genome shotgun (WGS) entry which is preliminary data.</text>
</comment>
<feature type="transmembrane region" description="Helical" evidence="1">
    <location>
        <begin position="58"/>
        <end position="80"/>
    </location>
</feature>
<evidence type="ECO:0000313" key="3">
    <source>
        <dbReference type="Proteomes" id="UP000661918"/>
    </source>
</evidence>
<evidence type="ECO:0000313" key="2">
    <source>
        <dbReference type="EMBL" id="GGM08884.1"/>
    </source>
</evidence>
<proteinExistence type="predicted"/>
<feature type="transmembrane region" description="Helical" evidence="1">
    <location>
        <begin position="152"/>
        <end position="171"/>
    </location>
</feature>
<organism evidence="2 3">
    <name type="scientific">Deinococcus aerophilus</name>
    <dbReference type="NCBI Taxonomy" id="522488"/>
    <lineage>
        <taxon>Bacteria</taxon>
        <taxon>Thermotogati</taxon>
        <taxon>Deinococcota</taxon>
        <taxon>Deinococci</taxon>
        <taxon>Deinococcales</taxon>
        <taxon>Deinococcaceae</taxon>
        <taxon>Deinococcus</taxon>
    </lineage>
</organism>
<gene>
    <name evidence="2" type="ORF">GCM10010841_16590</name>
</gene>
<sequence>MRRGMLGRAPSPAYRLPQRGGPGRWLRAVVYAALLVAAQGLLSRLADAAGLPAPDLFLLTGAALAWRLNPAWALVAAYGVGLGQDLLGGGVLGLHAAGVAGGALLVLMIRRYFADSGIFQAVLTVLSAVAGQWLVFGFLTYWLRSDLVTVKLLQATVPLLFVGTLLVFPLWERVVGWGFGPRSGAEENLS</sequence>
<keyword evidence="1" id="KW-0812">Transmembrane</keyword>
<protein>
    <recommendedName>
        <fullName evidence="4">Rod shape-determining protein MreD</fullName>
    </recommendedName>
</protein>
<dbReference type="RefSeq" id="WP_229752979.1">
    <property type="nucleotide sequence ID" value="NZ_BMOM01000011.1"/>
</dbReference>
<keyword evidence="3" id="KW-1185">Reference proteome</keyword>
<keyword evidence="1" id="KW-0472">Membrane</keyword>
<feature type="transmembrane region" description="Helical" evidence="1">
    <location>
        <begin position="119"/>
        <end position="143"/>
    </location>
</feature>
<accession>A0ABQ2GS86</accession>
<name>A0ABQ2GS86_9DEIO</name>
<dbReference type="Proteomes" id="UP000661918">
    <property type="component" value="Unassembled WGS sequence"/>
</dbReference>
<reference evidence="3" key="1">
    <citation type="journal article" date="2019" name="Int. J. Syst. Evol. Microbiol.">
        <title>The Global Catalogue of Microorganisms (GCM) 10K type strain sequencing project: providing services to taxonomists for standard genome sequencing and annotation.</title>
        <authorList>
            <consortium name="The Broad Institute Genomics Platform"/>
            <consortium name="The Broad Institute Genome Sequencing Center for Infectious Disease"/>
            <person name="Wu L."/>
            <person name="Ma J."/>
        </authorList>
    </citation>
    <scope>NUCLEOTIDE SEQUENCE [LARGE SCALE GENOMIC DNA]</scope>
    <source>
        <strain evidence="3">JCM 15443</strain>
    </source>
</reference>